<protein>
    <recommendedName>
        <fullName evidence="2">CRAL-TRIO domain-containing protein</fullName>
    </recommendedName>
</protein>
<dbReference type="InterPro" id="IPR011074">
    <property type="entry name" value="CRAL/TRIO_N_dom"/>
</dbReference>
<feature type="domain" description="CRAL-TRIO" evidence="2">
    <location>
        <begin position="105"/>
        <end position="273"/>
    </location>
</feature>
<dbReference type="PANTHER" id="PTHR45824">
    <property type="entry name" value="GH16843P"/>
    <property type="match status" value="1"/>
</dbReference>
<evidence type="ECO:0000259" key="2">
    <source>
        <dbReference type="PROSITE" id="PS50191"/>
    </source>
</evidence>
<dbReference type="InterPro" id="IPR036865">
    <property type="entry name" value="CRAL-TRIO_dom_sf"/>
</dbReference>
<dbReference type="PANTHER" id="PTHR45824:SF6">
    <property type="entry name" value="F16L1.9 PROTEIN"/>
    <property type="match status" value="1"/>
</dbReference>
<reference evidence="3 4" key="1">
    <citation type="journal article" date="2023" name="Nat. Commun.">
        <title>Origin of minicircular mitochondrial genomes in red algae.</title>
        <authorList>
            <person name="Lee Y."/>
            <person name="Cho C.H."/>
            <person name="Lee Y.M."/>
            <person name="Park S.I."/>
            <person name="Yang J.H."/>
            <person name="West J.A."/>
            <person name="Bhattacharya D."/>
            <person name="Yoon H.S."/>
        </authorList>
    </citation>
    <scope>NUCLEOTIDE SEQUENCE [LARGE SCALE GENOMIC DNA]</scope>
    <source>
        <strain evidence="3 4">CCMP1338</strain>
        <tissue evidence="3">Whole cell</tissue>
    </source>
</reference>
<dbReference type="AlphaFoldDB" id="A0AAV8V1W2"/>
<evidence type="ECO:0000313" key="4">
    <source>
        <dbReference type="Proteomes" id="UP001157974"/>
    </source>
</evidence>
<dbReference type="InterPro" id="IPR052578">
    <property type="entry name" value="PI_Transfer_CRAL-TRIO"/>
</dbReference>
<dbReference type="SMART" id="SM01100">
    <property type="entry name" value="CRAL_TRIO_N"/>
    <property type="match status" value="1"/>
</dbReference>
<dbReference type="Pfam" id="PF00650">
    <property type="entry name" value="CRAL_TRIO"/>
    <property type="match status" value="1"/>
</dbReference>
<sequence length="289" mass="33167">MTANGNSSADPSTVPSSRKKSEINFDLLKETLPSDVDPKLVDEMRGLLKQHTDLSSVEQKWLDDNCLRRYLRARKMDVKKAYKMLAETIKWRRSFGVEGLLLGDLQTVKKESETGKTYVRGNDQTGRAVLYMKPRNQNSKETKGQLQQLVYTLERARGESIPPQEKITLLLDFKGYSMKNAPSVKTMRETLNILQNHYPETLGIAVCIEAPALFSTMYKMIKPFIDPDTAKKIQFVSKTKGFKEDSKAKRFMEGLFNKETLETEFGGSDPEPYSNEKYFAERFVPEYMR</sequence>
<dbReference type="Gene3D" id="3.40.525.10">
    <property type="entry name" value="CRAL-TRIO lipid binding domain"/>
    <property type="match status" value="1"/>
</dbReference>
<dbReference type="SMART" id="SM00516">
    <property type="entry name" value="SEC14"/>
    <property type="match status" value="1"/>
</dbReference>
<comment type="caution">
    <text evidence="3">The sequence shown here is derived from an EMBL/GenBank/DDBJ whole genome shotgun (WGS) entry which is preliminary data.</text>
</comment>
<dbReference type="Pfam" id="PF03765">
    <property type="entry name" value="CRAL_TRIO_N"/>
    <property type="match status" value="1"/>
</dbReference>
<dbReference type="InterPro" id="IPR001251">
    <property type="entry name" value="CRAL-TRIO_dom"/>
</dbReference>
<gene>
    <name evidence="3" type="ORF">NDN08_005530</name>
</gene>
<dbReference type="InterPro" id="IPR036273">
    <property type="entry name" value="CRAL/TRIO_N_dom_sf"/>
</dbReference>
<proteinExistence type="predicted"/>
<organism evidence="3 4">
    <name type="scientific">Rhodosorus marinus</name>
    <dbReference type="NCBI Taxonomy" id="101924"/>
    <lineage>
        <taxon>Eukaryota</taxon>
        <taxon>Rhodophyta</taxon>
        <taxon>Stylonematophyceae</taxon>
        <taxon>Stylonematales</taxon>
        <taxon>Stylonemataceae</taxon>
        <taxon>Rhodosorus</taxon>
    </lineage>
</organism>
<dbReference type="PROSITE" id="PS50191">
    <property type="entry name" value="CRAL_TRIO"/>
    <property type="match status" value="1"/>
</dbReference>
<name>A0AAV8V1W2_9RHOD</name>
<dbReference type="SUPFAM" id="SSF46938">
    <property type="entry name" value="CRAL/TRIO N-terminal domain"/>
    <property type="match status" value="1"/>
</dbReference>
<evidence type="ECO:0000313" key="3">
    <source>
        <dbReference type="EMBL" id="KAJ8908826.1"/>
    </source>
</evidence>
<dbReference type="Proteomes" id="UP001157974">
    <property type="component" value="Unassembled WGS sequence"/>
</dbReference>
<feature type="region of interest" description="Disordered" evidence="1">
    <location>
        <begin position="1"/>
        <end position="21"/>
    </location>
</feature>
<keyword evidence="4" id="KW-1185">Reference proteome</keyword>
<feature type="compositionally biased region" description="Polar residues" evidence="1">
    <location>
        <begin position="1"/>
        <end position="16"/>
    </location>
</feature>
<dbReference type="CDD" id="cd00170">
    <property type="entry name" value="SEC14"/>
    <property type="match status" value="1"/>
</dbReference>
<evidence type="ECO:0000256" key="1">
    <source>
        <dbReference type="SAM" id="MobiDB-lite"/>
    </source>
</evidence>
<dbReference type="EMBL" id="JAMWBK010000001">
    <property type="protein sequence ID" value="KAJ8908826.1"/>
    <property type="molecule type" value="Genomic_DNA"/>
</dbReference>
<dbReference type="GO" id="GO:0008526">
    <property type="term" value="F:phosphatidylinositol transfer activity"/>
    <property type="evidence" value="ECO:0007669"/>
    <property type="project" value="TreeGrafter"/>
</dbReference>
<accession>A0AAV8V1W2</accession>
<dbReference type="SUPFAM" id="SSF52087">
    <property type="entry name" value="CRAL/TRIO domain"/>
    <property type="match status" value="1"/>
</dbReference>